<proteinExistence type="predicted"/>
<dbReference type="EMBL" id="QETB01000007">
    <property type="protein sequence ID" value="PWF24454.1"/>
    <property type="molecule type" value="Genomic_DNA"/>
</dbReference>
<dbReference type="SUPFAM" id="SSF53474">
    <property type="entry name" value="alpha/beta-Hydrolases"/>
    <property type="match status" value="1"/>
</dbReference>
<dbReference type="Gene3D" id="3.40.50.1820">
    <property type="entry name" value="alpha/beta hydrolase"/>
    <property type="match status" value="1"/>
</dbReference>
<sequence>MEEETNGETTEDSFAITHHTIRVGGESLEYTATAGYLPIREEPELSGLSTPPSAANIFVTAYTVAVRDDEPPRPVIFAYNGGPGSTSMWLHLGFFGPRRVIATDGLRPIGPPYALVDNDETPLRYGDVVVVDLVNTGYSRMETDEPADTYHGVTRDVDLTAEVIRLWVTRNQRWNSPVLLAGESYGVLRTAKVAERLISRHGLYPAGLVLISSPIGPDSMDFGPGAVLSYPAFLPSYAAVAHYHGHRPDRTLAEVIDEAEQFAAREYVPLLQAGNRLTDPKLKVAAQRLAQITGLSADYLVRTRLRITNNRFFVELLRSRGQIIGRNDGRFIGWNADTAGELAHSDPAYDVIRGAFASAMNHYVRTELGYINDLPYEVTTARARPWQTDPGQGFSAVDSLGIALRKHPRMLINYSLGYYDLCTPYWGAECDLAQVDIPPELMANIEVQHYASGHMIYLDDSARVEQAKNLEAFVGRVASF</sequence>
<dbReference type="Proteomes" id="UP000245283">
    <property type="component" value="Unassembled WGS sequence"/>
</dbReference>
<reference evidence="2" key="1">
    <citation type="submission" date="2018-05" db="EMBL/GenBank/DDBJ databases">
        <authorList>
            <person name="Li Y."/>
        </authorList>
    </citation>
    <scope>NUCLEOTIDE SEQUENCE [LARGE SCALE GENOMIC DNA]</scope>
    <source>
        <strain evidence="2">sk1b4</strain>
    </source>
</reference>
<dbReference type="InterPro" id="IPR029058">
    <property type="entry name" value="AB_hydrolase_fold"/>
</dbReference>
<dbReference type="RefSeq" id="WP_109094563.1">
    <property type="nucleotide sequence ID" value="NZ_CAMELQ010000027.1"/>
</dbReference>
<accession>A0A2V1JZK8</accession>
<dbReference type="AlphaFoldDB" id="A0A2V1JZK8"/>
<evidence type="ECO:0000313" key="2">
    <source>
        <dbReference type="Proteomes" id="UP000245283"/>
    </source>
</evidence>
<dbReference type="OrthoDB" id="9770107at2"/>
<gene>
    <name evidence="1" type="ORF">DD236_11625</name>
</gene>
<keyword evidence="2" id="KW-1185">Reference proteome</keyword>
<protein>
    <submittedName>
        <fullName evidence="1">Peptidase S10</fullName>
    </submittedName>
</protein>
<evidence type="ECO:0000313" key="1">
    <source>
        <dbReference type="EMBL" id="PWF24454.1"/>
    </source>
</evidence>
<organism evidence="1 2">
    <name type="scientific">Ancrocorticia populi</name>
    <dbReference type="NCBI Taxonomy" id="2175228"/>
    <lineage>
        <taxon>Bacteria</taxon>
        <taxon>Bacillati</taxon>
        <taxon>Actinomycetota</taxon>
        <taxon>Actinomycetes</taxon>
        <taxon>Actinomycetales</taxon>
        <taxon>Actinomycetaceae</taxon>
        <taxon>Ancrocorticia</taxon>
    </lineage>
</organism>
<name>A0A2V1JZK8_9ACTO</name>
<comment type="caution">
    <text evidence="1">The sequence shown here is derived from an EMBL/GenBank/DDBJ whole genome shotgun (WGS) entry which is preliminary data.</text>
</comment>